<feature type="region of interest" description="Disordered" evidence="9">
    <location>
        <begin position="531"/>
        <end position="553"/>
    </location>
</feature>
<dbReference type="GO" id="GO:0005789">
    <property type="term" value="C:endoplasmic reticulum membrane"/>
    <property type="evidence" value="ECO:0007669"/>
    <property type="project" value="UniProtKB-SubCell"/>
</dbReference>
<feature type="domain" description="Ankyrin repeat" evidence="10">
    <location>
        <begin position="757"/>
        <end position="825"/>
    </location>
</feature>
<dbReference type="OrthoDB" id="1585644at2759"/>
<evidence type="ECO:0000256" key="2">
    <source>
        <dbReference type="ARBA" id="ARBA00022737"/>
    </source>
</evidence>
<dbReference type="InterPro" id="IPR055285">
    <property type="entry name" value="ANKRD13_C"/>
</dbReference>
<keyword evidence="2" id="KW-0677">Repeat</keyword>
<dbReference type="EMBL" id="JAGTXO010000058">
    <property type="protein sequence ID" value="KAG8458051.1"/>
    <property type="molecule type" value="Genomic_DNA"/>
</dbReference>
<evidence type="ECO:0000256" key="9">
    <source>
        <dbReference type="SAM" id="MobiDB-lite"/>
    </source>
</evidence>
<keyword evidence="12" id="KW-1185">Reference proteome</keyword>
<keyword evidence="5" id="KW-0472">Membrane</keyword>
<dbReference type="InterPro" id="IPR036770">
    <property type="entry name" value="Ankyrin_rpt-contain_sf"/>
</dbReference>
<dbReference type="Pfam" id="PF11904">
    <property type="entry name" value="ANKRD13_C"/>
    <property type="match status" value="1"/>
</dbReference>
<dbReference type="InterPro" id="IPR021832">
    <property type="entry name" value="ANKRD13"/>
</dbReference>
<evidence type="ECO:0000256" key="3">
    <source>
        <dbReference type="ARBA" id="ARBA00022824"/>
    </source>
</evidence>
<evidence type="ECO:0000256" key="7">
    <source>
        <dbReference type="ARBA" id="ARBA00037107"/>
    </source>
</evidence>
<evidence type="ECO:0000256" key="1">
    <source>
        <dbReference type="ARBA" id="ARBA00004586"/>
    </source>
</evidence>
<feature type="compositionally biased region" description="Low complexity" evidence="9">
    <location>
        <begin position="537"/>
        <end position="553"/>
    </location>
</feature>
<keyword evidence="4 8" id="KW-0040">ANK repeat</keyword>
<reference evidence="11" key="1">
    <citation type="submission" date="2021-05" db="EMBL/GenBank/DDBJ databases">
        <title>The genome of the haptophyte Pavlova lutheri (Diacronema luteri, Pavlovales) - a model for lipid biosynthesis in eukaryotic algae.</title>
        <authorList>
            <person name="Hulatt C.J."/>
            <person name="Posewitz M.C."/>
        </authorList>
    </citation>
    <scope>NUCLEOTIDE SEQUENCE</scope>
    <source>
        <strain evidence="11">NIVA-4/92</strain>
    </source>
</reference>
<keyword evidence="6" id="KW-0143">Chaperone</keyword>
<feature type="region of interest" description="Disordered" evidence="9">
    <location>
        <begin position="493"/>
        <end position="517"/>
    </location>
</feature>
<keyword evidence="3" id="KW-0256">Endoplasmic reticulum</keyword>
<feature type="compositionally biased region" description="Low complexity" evidence="9">
    <location>
        <begin position="665"/>
        <end position="691"/>
    </location>
</feature>
<feature type="repeat" description="ANK" evidence="8">
    <location>
        <begin position="75"/>
        <end position="107"/>
    </location>
</feature>
<feature type="compositionally biased region" description="Pro residues" evidence="9">
    <location>
        <begin position="620"/>
        <end position="652"/>
    </location>
</feature>
<comment type="function">
    <text evidence="7">Acts as a molecular chaperone for G protein-coupled receptors, regulating their biogenesis and exit from the ER.</text>
</comment>
<gene>
    <name evidence="11" type="ORF">KFE25_007258</name>
</gene>
<protein>
    <recommendedName>
        <fullName evidence="10">Ankyrin repeat domain-containing protein</fullName>
    </recommendedName>
</protein>
<organism evidence="11 12">
    <name type="scientific">Diacronema lutheri</name>
    <name type="common">Unicellular marine alga</name>
    <name type="synonym">Monochrysis lutheri</name>
    <dbReference type="NCBI Taxonomy" id="2081491"/>
    <lineage>
        <taxon>Eukaryota</taxon>
        <taxon>Haptista</taxon>
        <taxon>Haptophyta</taxon>
        <taxon>Pavlovophyceae</taxon>
        <taxon>Pavlovales</taxon>
        <taxon>Pavlovaceae</taxon>
        <taxon>Diacronema</taxon>
    </lineage>
</organism>
<dbReference type="PROSITE" id="PS50297">
    <property type="entry name" value="ANK_REP_REGION"/>
    <property type="match status" value="1"/>
</dbReference>
<dbReference type="InterPro" id="IPR002110">
    <property type="entry name" value="Ankyrin_rpt"/>
</dbReference>
<comment type="caution">
    <text evidence="11">The sequence shown here is derived from an EMBL/GenBank/DDBJ whole genome shotgun (WGS) entry which is preliminary data.</text>
</comment>
<dbReference type="SUPFAM" id="SSF48403">
    <property type="entry name" value="Ankyrin repeat"/>
    <property type="match status" value="1"/>
</dbReference>
<dbReference type="InterPro" id="IPR036598">
    <property type="entry name" value="GOLD_dom_sf"/>
</dbReference>
<dbReference type="PANTHER" id="PTHR12447:SF25">
    <property type="entry name" value="ANKYRIN REPEAT DOMAIN-CONTAINING PROTEIN 13C"/>
    <property type="match status" value="1"/>
</dbReference>
<evidence type="ECO:0000256" key="4">
    <source>
        <dbReference type="ARBA" id="ARBA00023043"/>
    </source>
</evidence>
<dbReference type="PANTHER" id="PTHR12447">
    <property type="entry name" value="ANKYRIN REPEAT DOMAIN-CONTAINING PROTEIN 13"/>
    <property type="match status" value="1"/>
</dbReference>
<dbReference type="Gene3D" id="2.60.120.680">
    <property type="entry name" value="GOLD domain"/>
    <property type="match status" value="1"/>
</dbReference>
<accession>A0A8J5X126</accession>
<evidence type="ECO:0000256" key="5">
    <source>
        <dbReference type="ARBA" id="ARBA00023136"/>
    </source>
</evidence>
<proteinExistence type="predicted"/>
<dbReference type="Gene3D" id="1.25.40.20">
    <property type="entry name" value="Ankyrin repeat-containing domain"/>
    <property type="match status" value="1"/>
</dbReference>
<dbReference type="AlphaFoldDB" id="A0A8J5X126"/>
<name>A0A8J5X126_DIALT</name>
<dbReference type="Proteomes" id="UP000751190">
    <property type="component" value="Unassembled WGS sequence"/>
</dbReference>
<comment type="subcellular location">
    <subcellularLocation>
        <location evidence="1">Endoplasmic reticulum membrane</location>
    </subcellularLocation>
</comment>
<evidence type="ECO:0000313" key="12">
    <source>
        <dbReference type="Proteomes" id="UP000751190"/>
    </source>
</evidence>
<feature type="region of interest" description="Disordered" evidence="9">
    <location>
        <begin position="617"/>
        <end position="691"/>
    </location>
</feature>
<dbReference type="PROSITE" id="PS50088">
    <property type="entry name" value="ANK_REPEAT"/>
    <property type="match status" value="1"/>
</dbReference>
<evidence type="ECO:0000256" key="6">
    <source>
        <dbReference type="ARBA" id="ARBA00023186"/>
    </source>
</evidence>
<evidence type="ECO:0000313" key="11">
    <source>
        <dbReference type="EMBL" id="KAG8458051.1"/>
    </source>
</evidence>
<dbReference type="SUPFAM" id="SSF101576">
    <property type="entry name" value="Supernatant protein factor (SPF), C-terminal domain"/>
    <property type="match status" value="1"/>
</dbReference>
<evidence type="ECO:0000256" key="8">
    <source>
        <dbReference type="PROSITE-ProRule" id="PRU00023"/>
    </source>
</evidence>
<sequence length="863" mass="89582">MSTAPGGAAGGAAGDSLSPAERNAAARARATALVAASSAERALPLHAAVWDGDERALRAALSASPPPDLEAVDPRGNTPLLLALKLERVHLVHVLIGAGASALARDREGFSAFQEAVQLPGRAGIDAHRATLRALLAETWARTEAKLAALCAQLDAIPDVDLEIHWQFSSWLPLVSRVLPSDVVRVRKRGACVRIDSSLRSFAAKSLEWQRGSVSAVLRGPSADGSTRCALHLLDHGEKAEGSLKERFERPSATTLAVATLQARQAEYVAASQPLVLGAETRALLDRRGDALRADVGPWRGCALFEMTGAKVRVVLKRNSRLCALRDDVQAAVDGAPADAADAAAAAAKGGGDGVHGGGSGDGEADDEVVAVARRVLSAESSLRPVKEALRALLAQPDPLTAGRALQDEDLLDDALATRVELSAGGTHTAAVRVPAQGAWVVRYHFLSEGHDIAYRLDFEPDSELDSEPDALAHLPGQRALAAARAQRTSVLAARVPDDGDGDGDGGSGGARAREGDGETVELFWTAQNSFDSLDDATPPADAPAAPAAGGAAASPAAALPRVPLRPLERAAAHMHARRGSLGPFVDKAGGRVLLTFSNEHSWMRGRAVRYRFTVVPAANEPPPPQPPPLRQPPPPQPQPQPPPPAQPPAPPRVHSLPPARAHTPPSGAQAAGSASPLGIARASSTPPGIAAPSAAAAAATAAAAGSNGDAADERDAMPFDEYFRLPPGARVERAHAAALVRRLPSSASETAVGAISLTMASDFPLALPHMLPLAQALAVSSRQHESLAAFFSRKLPAGFPVQFTLAVFPTVTATVTFGKAAVFPRGPRGEHHPDAPAADVFDLPADYARGAYRNFGERFLDG</sequence>
<evidence type="ECO:0000259" key="10">
    <source>
        <dbReference type="Pfam" id="PF11904"/>
    </source>
</evidence>